<keyword evidence="1" id="KW-0862">Zinc</keyword>
<sequence>MVSFWPWRGDDSSPASFEKTLSTLSTKINNTQAQLDQTRATSRRIRVLLTLYLSFAYLVYAIVLLLVVGWRNMGVYEWSGISGFPLVIYIIRIIFATYYNFRMETLSTRLKDQQASRAKTIQKLKDATKYDSTLQLLEKYGGPEANTSKGKRAAAGEDGDLRPINDKKSHHGAGSIARRTNIPPPATANIPRDTAAAALQTGGLGLPPASPELHPGLGDVDVSAEFAPNAFDKPAAQLTMPLQHSAVGSQESHWYDRILDLLLGEDETAAKHRIVLLCSRCRLVNGQAPPGTKNLAEVGMWKCMACGAMNGEMDEGKRIVKELLGHAGSPFPSAHSDDSGVDGPENGFDESSGLPADADESESGLQEALAASAHPGGSNDARKRKGEGEI</sequence>
<comment type="function">
    <text evidence="1">Plays a role in determining ER morphology.</text>
</comment>
<evidence type="ECO:0000256" key="1">
    <source>
        <dbReference type="RuleBase" id="RU367073"/>
    </source>
</evidence>
<feature type="transmembrane region" description="Helical" evidence="1">
    <location>
        <begin position="47"/>
        <end position="70"/>
    </location>
</feature>
<dbReference type="InterPro" id="IPR019273">
    <property type="entry name" value="Lunapark_Znf"/>
</dbReference>
<reference evidence="4" key="1">
    <citation type="submission" date="2022-07" db="EMBL/GenBank/DDBJ databases">
        <title>Fungi with potential for degradation of polypropylene.</title>
        <authorList>
            <person name="Gostincar C."/>
        </authorList>
    </citation>
    <scope>NUCLEOTIDE SEQUENCE</scope>
    <source>
        <strain evidence="4">EXF-13308</strain>
    </source>
</reference>
<feature type="region of interest" description="Disordered" evidence="2">
    <location>
        <begin position="328"/>
        <end position="390"/>
    </location>
</feature>
<keyword evidence="1" id="KW-1133">Transmembrane helix</keyword>
<dbReference type="PANTHER" id="PTHR22166:SF12">
    <property type="entry name" value="ENDOPLASMIC RETICULUM JUNCTION FORMATION PROTEIN LUNAPARK"/>
    <property type="match status" value="1"/>
</dbReference>
<accession>A0AA38RAA6</accession>
<dbReference type="GO" id="GO:0071788">
    <property type="term" value="P:endoplasmic reticulum tubular network maintenance"/>
    <property type="evidence" value="ECO:0007669"/>
    <property type="project" value="UniProtKB-UniRule"/>
</dbReference>
<protein>
    <recommendedName>
        <fullName evidence="1">Endoplasmic reticulum junction formation protein lunapark</fullName>
    </recommendedName>
</protein>
<keyword evidence="1" id="KW-0479">Metal-binding</keyword>
<dbReference type="GO" id="GO:0098826">
    <property type="term" value="C:endoplasmic reticulum tubular network membrane"/>
    <property type="evidence" value="ECO:0007669"/>
    <property type="project" value="UniProtKB-UniRule"/>
</dbReference>
<dbReference type="Pfam" id="PF10058">
    <property type="entry name" value="Zn_ribbon_10"/>
    <property type="match status" value="1"/>
</dbReference>
<evidence type="ECO:0000259" key="3">
    <source>
        <dbReference type="Pfam" id="PF10058"/>
    </source>
</evidence>
<dbReference type="AlphaFoldDB" id="A0AA38RAA6"/>
<name>A0AA38RAA6_9PEZI</name>
<comment type="domain">
    <text evidence="1">The C4-type zinc finger motif is necessary both for its ER three-way tubular junction localization and formation.</text>
</comment>
<keyword evidence="5" id="KW-1185">Reference proteome</keyword>
<feature type="region of interest" description="Disordered" evidence="2">
    <location>
        <begin position="141"/>
        <end position="190"/>
    </location>
</feature>
<comment type="similarity">
    <text evidence="1">Belongs to the lunapark family.</text>
</comment>
<keyword evidence="1" id="KW-0812">Transmembrane</keyword>
<keyword evidence="1" id="KW-0863">Zinc-finger</keyword>
<dbReference type="EMBL" id="JANBVO010000064">
    <property type="protein sequence ID" value="KAJ9131724.1"/>
    <property type="molecule type" value="Genomic_DNA"/>
</dbReference>
<evidence type="ECO:0000313" key="4">
    <source>
        <dbReference type="EMBL" id="KAJ9131724.1"/>
    </source>
</evidence>
<dbReference type="GO" id="GO:1903373">
    <property type="term" value="P:positive regulation of endoplasmic reticulum tubular network organization"/>
    <property type="evidence" value="ECO:0007669"/>
    <property type="project" value="UniProtKB-UniRule"/>
</dbReference>
<evidence type="ECO:0000256" key="2">
    <source>
        <dbReference type="SAM" id="MobiDB-lite"/>
    </source>
</evidence>
<feature type="domain" description="Lunapark zinc ribbon" evidence="3">
    <location>
        <begin position="254"/>
        <end position="310"/>
    </location>
</feature>
<dbReference type="InterPro" id="IPR040115">
    <property type="entry name" value="Lnp"/>
</dbReference>
<organism evidence="4 5">
    <name type="scientific">Pleurostoma richardsiae</name>
    <dbReference type="NCBI Taxonomy" id="41990"/>
    <lineage>
        <taxon>Eukaryota</taxon>
        <taxon>Fungi</taxon>
        <taxon>Dikarya</taxon>
        <taxon>Ascomycota</taxon>
        <taxon>Pezizomycotina</taxon>
        <taxon>Sordariomycetes</taxon>
        <taxon>Sordariomycetidae</taxon>
        <taxon>Calosphaeriales</taxon>
        <taxon>Pleurostomataceae</taxon>
        <taxon>Pleurostoma</taxon>
    </lineage>
</organism>
<dbReference type="GO" id="GO:0008270">
    <property type="term" value="F:zinc ion binding"/>
    <property type="evidence" value="ECO:0007669"/>
    <property type="project" value="UniProtKB-KW"/>
</dbReference>
<feature type="transmembrane region" description="Helical" evidence="1">
    <location>
        <begin position="82"/>
        <end position="101"/>
    </location>
</feature>
<evidence type="ECO:0000313" key="5">
    <source>
        <dbReference type="Proteomes" id="UP001174694"/>
    </source>
</evidence>
<comment type="caution">
    <text evidence="4">The sequence shown here is derived from an EMBL/GenBank/DDBJ whole genome shotgun (WGS) entry which is preliminary data.</text>
</comment>
<keyword evidence="1" id="KW-0472">Membrane</keyword>
<dbReference type="PANTHER" id="PTHR22166">
    <property type="entry name" value="ENDOPLASMIC RETICULUM JUNCTION FORMATION PROTEIN LUNAPARK"/>
    <property type="match status" value="1"/>
</dbReference>
<comment type="subcellular location">
    <subcellularLocation>
        <location evidence="1">Endoplasmic reticulum membrane</location>
        <topology evidence="1">Multi-pass membrane protein</topology>
    </subcellularLocation>
</comment>
<gene>
    <name evidence="4" type="ORF">NKR23_g11577</name>
</gene>
<dbReference type="Proteomes" id="UP001174694">
    <property type="component" value="Unassembled WGS sequence"/>
</dbReference>
<proteinExistence type="inferred from homology"/>
<keyword evidence="1" id="KW-0256">Endoplasmic reticulum</keyword>